<evidence type="ECO:0000313" key="1">
    <source>
        <dbReference type="EMBL" id="CAD9357335.1"/>
    </source>
</evidence>
<dbReference type="SFLD" id="SFLDG01129">
    <property type="entry name" value="C1.5:_HAD__Beta-PGM__Phosphata"/>
    <property type="match status" value="1"/>
</dbReference>
<dbReference type="SFLD" id="SFLDG01131">
    <property type="entry name" value="C1.5.2:_MDP_Like"/>
    <property type="match status" value="1"/>
</dbReference>
<organism evidence="1">
    <name type="scientific">Trieres chinensis</name>
    <name type="common">Marine centric diatom</name>
    <name type="synonym">Odontella sinensis</name>
    <dbReference type="NCBI Taxonomy" id="1514140"/>
    <lineage>
        <taxon>Eukaryota</taxon>
        <taxon>Sar</taxon>
        <taxon>Stramenopiles</taxon>
        <taxon>Ochrophyta</taxon>
        <taxon>Bacillariophyta</taxon>
        <taxon>Mediophyceae</taxon>
        <taxon>Biddulphiophycidae</taxon>
        <taxon>Eupodiscales</taxon>
        <taxon>Parodontellaceae</taxon>
        <taxon>Trieres</taxon>
    </lineage>
</organism>
<gene>
    <name evidence="1" type="ORF">OSIN01602_LOCUS18882</name>
</gene>
<dbReference type="EMBL" id="HBGO01032764">
    <property type="protein sequence ID" value="CAD9357335.1"/>
    <property type="molecule type" value="Transcribed_RNA"/>
</dbReference>
<dbReference type="PANTHER" id="PTHR17901">
    <property type="entry name" value="MAGNESIUM-DEPENDENT PHOSPHATASE 1 MDP1"/>
    <property type="match status" value="1"/>
</dbReference>
<evidence type="ECO:0008006" key="2">
    <source>
        <dbReference type="Google" id="ProtNLM"/>
    </source>
</evidence>
<name>A0A7S2ETZ1_TRICV</name>
<protein>
    <recommendedName>
        <fullName evidence="2">Magnesium-dependent phosphatase-1</fullName>
    </recommendedName>
</protein>
<dbReference type="InterPro" id="IPR036412">
    <property type="entry name" value="HAD-like_sf"/>
</dbReference>
<sequence>MEGTMKLAVFDLDYTIWDPEMYQLYGTPKLRPIDSKPFKGLSPELLDEAKTNKDGYILADSSNSPIRVFKGAAYALDEIEKMKAMGHNIEAAVASKTDEPGWAKICLNHLVINNAGTTLTSCFRRDLVEISFGSKTNHFRRLHAKTGIPYENMAFFDNEYGNIRDVSRLGVKCYYTPDGMMKEHWDKAKADFGMAFNSCEADLN</sequence>
<dbReference type="InterPro" id="IPR023214">
    <property type="entry name" value="HAD_sf"/>
</dbReference>
<dbReference type="Pfam" id="PF12689">
    <property type="entry name" value="Acid_PPase"/>
    <property type="match status" value="1"/>
</dbReference>
<proteinExistence type="predicted"/>
<dbReference type="InterPro" id="IPR010036">
    <property type="entry name" value="MDP_1_eu_arc"/>
</dbReference>
<dbReference type="PANTHER" id="PTHR17901:SF14">
    <property type="entry name" value="MAGNESIUM-DEPENDENT PHOSPHATASE 1"/>
    <property type="match status" value="1"/>
</dbReference>
<dbReference type="AlphaFoldDB" id="A0A7S2ETZ1"/>
<dbReference type="SFLD" id="SFLDS00003">
    <property type="entry name" value="Haloacid_Dehalogenase"/>
    <property type="match status" value="1"/>
</dbReference>
<dbReference type="NCBIfam" id="TIGR01685">
    <property type="entry name" value="MDP-1"/>
    <property type="match status" value="1"/>
</dbReference>
<dbReference type="GO" id="GO:0003993">
    <property type="term" value="F:acid phosphatase activity"/>
    <property type="evidence" value="ECO:0007669"/>
    <property type="project" value="TreeGrafter"/>
</dbReference>
<dbReference type="SUPFAM" id="SSF56784">
    <property type="entry name" value="HAD-like"/>
    <property type="match status" value="1"/>
</dbReference>
<dbReference type="Gene3D" id="3.40.50.1000">
    <property type="entry name" value="HAD superfamily/HAD-like"/>
    <property type="match status" value="1"/>
</dbReference>
<reference evidence="1" key="1">
    <citation type="submission" date="2021-01" db="EMBL/GenBank/DDBJ databases">
        <authorList>
            <person name="Corre E."/>
            <person name="Pelletier E."/>
            <person name="Niang G."/>
            <person name="Scheremetjew M."/>
            <person name="Finn R."/>
            <person name="Kale V."/>
            <person name="Holt S."/>
            <person name="Cochrane G."/>
            <person name="Meng A."/>
            <person name="Brown T."/>
            <person name="Cohen L."/>
        </authorList>
    </citation>
    <scope>NUCLEOTIDE SEQUENCE</scope>
    <source>
        <strain evidence="1">Grunow 1884</strain>
    </source>
</reference>
<accession>A0A7S2ETZ1</accession>